<evidence type="ECO:0000313" key="5">
    <source>
        <dbReference type="Proteomes" id="UP000767446"/>
    </source>
</evidence>
<dbReference type="EMBL" id="JADQBC010000050">
    <property type="protein sequence ID" value="MBR8827982.1"/>
    <property type="molecule type" value="Genomic_DNA"/>
</dbReference>
<dbReference type="Gene3D" id="2.30.40.10">
    <property type="entry name" value="Urease, subunit C, domain 1"/>
    <property type="match status" value="1"/>
</dbReference>
<gene>
    <name evidence="4" type="ORF">DSM107014_08795</name>
</gene>
<dbReference type="GO" id="GO:0046872">
    <property type="term" value="F:metal ion binding"/>
    <property type="evidence" value="ECO:0007669"/>
    <property type="project" value="UniProtKB-KW"/>
</dbReference>
<sequence length="433" mass="48412">MIPPVNIYWLKNAHLPVSLLEKQDFTPQTREGLALCDIQISGGVITQIIPPSPNNSGIDLQQKIVFPCLIDIHTHLDKGHIWERSPNLDGTFNTAITTVRNDGEKYWQAEDIYRRMEFGLKCSYAHGTTAIRTHLDSFGKQADISLKVFQTLQQEWKNKLILQAVSLVSLDYYQTPAGITLADKIAEVGGILGGVAYLHPELDTQLDTVFTLAKERSLDLDFHADENGEIDSICLQKIAAAALRHNFTGKIICGHCCSLAVQSLAVVKPTIQLVKAANIGIVSLPMCNLYLQSRKEEETPYWRGVTRVHELQKQGIPVTFASDNCRDPFFGFGDHDLLEVFNQAVRICHLDTPYSDWVNSVTKTPADLMGLPEIGRIGVGMSADLIIFKARYFSELLSRNQHDRIVLRQGKEIDTTLPDYQELDNLVLGKSQS</sequence>
<dbReference type="InterPro" id="IPR052349">
    <property type="entry name" value="Metallo-hydrolase_Enzymes"/>
</dbReference>
<dbReference type="Pfam" id="PF07969">
    <property type="entry name" value="Amidohydro_3"/>
    <property type="match status" value="1"/>
</dbReference>
<dbReference type="SUPFAM" id="SSF51338">
    <property type="entry name" value="Composite domain of metallo-dependent hydrolases"/>
    <property type="match status" value="1"/>
</dbReference>
<evidence type="ECO:0000313" key="4">
    <source>
        <dbReference type="EMBL" id="MBR8827982.1"/>
    </source>
</evidence>
<dbReference type="InterPro" id="IPR011059">
    <property type="entry name" value="Metal-dep_hydrolase_composite"/>
</dbReference>
<dbReference type="AlphaFoldDB" id="A0A941JT54"/>
<reference evidence="4" key="1">
    <citation type="submission" date="2021-02" db="EMBL/GenBank/DDBJ databases">
        <title>Metagenome analyses of Stigonema ocellatum DSM 106950, Chlorogloea purpurea SAG 13.99 and Gomphosphaeria aponina DSM 107014.</title>
        <authorList>
            <person name="Marter P."/>
            <person name="Huang S."/>
        </authorList>
    </citation>
    <scope>NUCLEOTIDE SEQUENCE</scope>
    <source>
        <strain evidence="4">JP213</strain>
    </source>
</reference>
<evidence type="ECO:0000256" key="2">
    <source>
        <dbReference type="ARBA" id="ARBA00022801"/>
    </source>
</evidence>
<dbReference type="Gene3D" id="3.20.20.140">
    <property type="entry name" value="Metal-dependent hydrolases"/>
    <property type="match status" value="1"/>
</dbReference>
<dbReference type="CDD" id="cd01293">
    <property type="entry name" value="Bact_CD"/>
    <property type="match status" value="1"/>
</dbReference>
<dbReference type="PANTHER" id="PTHR32027:SF0">
    <property type="entry name" value="CYTOSINE DEAMINASE"/>
    <property type="match status" value="1"/>
</dbReference>
<dbReference type="GO" id="GO:0035888">
    <property type="term" value="F:isoguanine deaminase activity"/>
    <property type="evidence" value="ECO:0007669"/>
    <property type="project" value="TreeGrafter"/>
</dbReference>
<dbReference type="FunFam" id="3.20.20.140:FF:000019">
    <property type="entry name" value="Cytosine deaminase"/>
    <property type="match status" value="1"/>
</dbReference>
<keyword evidence="2 4" id="KW-0378">Hydrolase</keyword>
<dbReference type="Proteomes" id="UP000767446">
    <property type="component" value="Unassembled WGS sequence"/>
</dbReference>
<feature type="domain" description="Amidohydrolase 3" evidence="3">
    <location>
        <begin position="189"/>
        <end position="393"/>
    </location>
</feature>
<dbReference type="EC" id="3.5.4.1" evidence="4"/>
<dbReference type="NCBIfam" id="NF005759">
    <property type="entry name" value="PRK07583.1"/>
    <property type="match status" value="1"/>
</dbReference>
<name>A0A941JT54_9CHRO</name>
<comment type="caution">
    <text evidence="4">The sequence shown here is derived from an EMBL/GenBank/DDBJ whole genome shotgun (WGS) entry which is preliminary data.</text>
</comment>
<proteinExistence type="predicted"/>
<protein>
    <submittedName>
        <fullName evidence="4">Cytosine deaminase</fullName>
        <ecNumber evidence="4">3.5.4.1</ecNumber>
    </submittedName>
</protein>
<dbReference type="PANTHER" id="PTHR32027">
    <property type="entry name" value="CYTOSINE DEAMINASE"/>
    <property type="match status" value="1"/>
</dbReference>
<keyword evidence="1" id="KW-0479">Metal-binding</keyword>
<dbReference type="GO" id="GO:0004131">
    <property type="term" value="F:cytosine deaminase activity"/>
    <property type="evidence" value="ECO:0007669"/>
    <property type="project" value="UniProtKB-EC"/>
</dbReference>
<evidence type="ECO:0000259" key="3">
    <source>
        <dbReference type="Pfam" id="PF07969"/>
    </source>
</evidence>
<dbReference type="GO" id="GO:0006209">
    <property type="term" value="P:cytosine catabolic process"/>
    <property type="evidence" value="ECO:0007669"/>
    <property type="project" value="TreeGrafter"/>
</dbReference>
<evidence type="ECO:0000256" key="1">
    <source>
        <dbReference type="ARBA" id="ARBA00022723"/>
    </source>
</evidence>
<dbReference type="InterPro" id="IPR013108">
    <property type="entry name" value="Amidohydro_3"/>
</dbReference>
<dbReference type="SUPFAM" id="SSF51556">
    <property type="entry name" value="Metallo-dependent hydrolases"/>
    <property type="match status" value="1"/>
</dbReference>
<organism evidence="4 5">
    <name type="scientific">Gomphosphaeria aponina SAG 52.96 = DSM 107014</name>
    <dbReference type="NCBI Taxonomy" id="1521640"/>
    <lineage>
        <taxon>Bacteria</taxon>
        <taxon>Bacillati</taxon>
        <taxon>Cyanobacteriota</taxon>
        <taxon>Cyanophyceae</taxon>
        <taxon>Oscillatoriophycideae</taxon>
        <taxon>Chroococcales</taxon>
        <taxon>Gomphosphaeriaceae</taxon>
        <taxon>Gomphosphaeria</taxon>
    </lineage>
</organism>
<dbReference type="InterPro" id="IPR032466">
    <property type="entry name" value="Metal_Hydrolase"/>
</dbReference>
<accession>A0A941JT54</accession>